<feature type="transmembrane region" description="Helical" evidence="1">
    <location>
        <begin position="52"/>
        <end position="78"/>
    </location>
</feature>
<gene>
    <name evidence="2" type="ORF">N657DRAFT_395878</name>
</gene>
<evidence type="ECO:0000313" key="2">
    <source>
        <dbReference type="EMBL" id="KAK4124551.1"/>
    </source>
</evidence>
<accession>A0AAN6Z451</accession>
<keyword evidence="1" id="KW-0812">Transmembrane</keyword>
<name>A0AAN6Z451_9PEZI</name>
<dbReference type="AlphaFoldDB" id="A0AAN6Z451"/>
<dbReference type="RefSeq" id="XP_062648322.1">
    <property type="nucleotide sequence ID" value="XM_062787173.1"/>
</dbReference>
<reference evidence="2" key="1">
    <citation type="journal article" date="2023" name="Mol. Phylogenet. Evol.">
        <title>Genome-scale phylogeny and comparative genomics of the fungal order Sordariales.</title>
        <authorList>
            <person name="Hensen N."/>
            <person name="Bonometti L."/>
            <person name="Westerberg I."/>
            <person name="Brannstrom I.O."/>
            <person name="Guillou S."/>
            <person name="Cros-Aarteil S."/>
            <person name="Calhoun S."/>
            <person name="Haridas S."/>
            <person name="Kuo A."/>
            <person name="Mondo S."/>
            <person name="Pangilinan J."/>
            <person name="Riley R."/>
            <person name="LaButti K."/>
            <person name="Andreopoulos B."/>
            <person name="Lipzen A."/>
            <person name="Chen C."/>
            <person name="Yan M."/>
            <person name="Daum C."/>
            <person name="Ng V."/>
            <person name="Clum A."/>
            <person name="Steindorff A."/>
            <person name="Ohm R.A."/>
            <person name="Martin F."/>
            <person name="Silar P."/>
            <person name="Natvig D.O."/>
            <person name="Lalanne C."/>
            <person name="Gautier V."/>
            <person name="Ament-Velasquez S.L."/>
            <person name="Kruys A."/>
            <person name="Hutchinson M.I."/>
            <person name="Powell A.J."/>
            <person name="Barry K."/>
            <person name="Miller A.N."/>
            <person name="Grigoriev I.V."/>
            <person name="Debuchy R."/>
            <person name="Gladieux P."/>
            <person name="Hiltunen Thoren M."/>
            <person name="Johannesson H."/>
        </authorList>
    </citation>
    <scope>NUCLEOTIDE SEQUENCE</scope>
    <source>
        <strain evidence="2">CBS 731.68</strain>
    </source>
</reference>
<sequence>MAAPLDTNPFHAFTLPSFSLCPLTEFNYMLTPPLSGQQIINDLTADKAITGLVYGLVLGLAAFVVSILFVFCLARTLLRLVSRSAGVVFAWVVTVPGEIRWGIRRLGRRLRRGRGGMDTGEEEEDGVFELVDLGGNTVRAVFALICFHPYSTTDYVVDFVLMDHKHRWGKASSLPSGQRVSIAALAVCVLQAERVAFGVSPRTYLSRVQQAHVPSERSSPMVAFRSFHGAQYSIARSSSFNGTSVKSTSPILMYSGIAFCIMSLPTFPKWFLFGNVFCFLFVTPT</sequence>
<comment type="caution">
    <text evidence="2">The sequence shown here is derived from an EMBL/GenBank/DDBJ whole genome shotgun (WGS) entry which is preliminary data.</text>
</comment>
<feature type="transmembrane region" description="Helical" evidence="1">
    <location>
        <begin position="84"/>
        <end position="103"/>
    </location>
</feature>
<protein>
    <submittedName>
        <fullName evidence="2">Uncharacterized protein</fullName>
    </submittedName>
</protein>
<reference evidence="2" key="2">
    <citation type="submission" date="2023-05" db="EMBL/GenBank/DDBJ databases">
        <authorList>
            <consortium name="Lawrence Berkeley National Laboratory"/>
            <person name="Steindorff A."/>
            <person name="Hensen N."/>
            <person name="Bonometti L."/>
            <person name="Westerberg I."/>
            <person name="Brannstrom I.O."/>
            <person name="Guillou S."/>
            <person name="Cros-Aarteil S."/>
            <person name="Calhoun S."/>
            <person name="Haridas S."/>
            <person name="Kuo A."/>
            <person name="Mondo S."/>
            <person name="Pangilinan J."/>
            <person name="Riley R."/>
            <person name="Labutti K."/>
            <person name="Andreopoulos B."/>
            <person name="Lipzen A."/>
            <person name="Chen C."/>
            <person name="Yanf M."/>
            <person name="Daum C."/>
            <person name="Ng V."/>
            <person name="Clum A."/>
            <person name="Ohm R."/>
            <person name="Martin F."/>
            <person name="Silar P."/>
            <person name="Natvig D."/>
            <person name="Lalanne C."/>
            <person name="Gautier V."/>
            <person name="Ament-Velasquez S.L."/>
            <person name="Kruys A."/>
            <person name="Hutchinson M.I."/>
            <person name="Powell A.J."/>
            <person name="Barry K."/>
            <person name="Miller A.N."/>
            <person name="Grigoriev I.V."/>
            <person name="Debuchy R."/>
            <person name="Gladieux P."/>
            <person name="Thoren M.H."/>
            <person name="Johannesson H."/>
        </authorList>
    </citation>
    <scope>NUCLEOTIDE SEQUENCE</scope>
    <source>
        <strain evidence="2">CBS 731.68</strain>
    </source>
</reference>
<dbReference type="Proteomes" id="UP001302602">
    <property type="component" value="Unassembled WGS sequence"/>
</dbReference>
<dbReference type="EMBL" id="MU853227">
    <property type="protein sequence ID" value="KAK4124551.1"/>
    <property type="molecule type" value="Genomic_DNA"/>
</dbReference>
<keyword evidence="1" id="KW-0472">Membrane</keyword>
<proteinExistence type="predicted"/>
<dbReference type="GeneID" id="87823943"/>
<keyword evidence="1" id="KW-1133">Transmembrane helix</keyword>
<evidence type="ECO:0000313" key="3">
    <source>
        <dbReference type="Proteomes" id="UP001302602"/>
    </source>
</evidence>
<organism evidence="2 3">
    <name type="scientific">Parathielavia appendiculata</name>
    <dbReference type="NCBI Taxonomy" id="2587402"/>
    <lineage>
        <taxon>Eukaryota</taxon>
        <taxon>Fungi</taxon>
        <taxon>Dikarya</taxon>
        <taxon>Ascomycota</taxon>
        <taxon>Pezizomycotina</taxon>
        <taxon>Sordariomycetes</taxon>
        <taxon>Sordariomycetidae</taxon>
        <taxon>Sordariales</taxon>
        <taxon>Chaetomiaceae</taxon>
        <taxon>Parathielavia</taxon>
    </lineage>
</organism>
<evidence type="ECO:0000256" key="1">
    <source>
        <dbReference type="SAM" id="Phobius"/>
    </source>
</evidence>
<keyword evidence="3" id="KW-1185">Reference proteome</keyword>